<dbReference type="CDD" id="cd00093">
    <property type="entry name" value="HTH_XRE"/>
    <property type="match status" value="1"/>
</dbReference>
<dbReference type="RefSeq" id="WP_263846482.1">
    <property type="nucleotide sequence ID" value="NZ_JALIEB010000035.1"/>
</dbReference>
<protein>
    <submittedName>
        <fullName evidence="2">Helix-turn-helix domain-containing protein</fullName>
    </submittedName>
</protein>
<gene>
    <name evidence="2" type="ORF">MUB52_22835</name>
</gene>
<evidence type="ECO:0000313" key="2">
    <source>
        <dbReference type="EMBL" id="MCV3274278.1"/>
    </source>
</evidence>
<dbReference type="SUPFAM" id="SSF47413">
    <property type="entry name" value="lambda repressor-like DNA-binding domains"/>
    <property type="match status" value="1"/>
</dbReference>
<organism evidence="2 3">
    <name type="scientific">Roseobacter sinensis</name>
    <dbReference type="NCBI Taxonomy" id="2931391"/>
    <lineage>
        <taxon>Bacteria</taxon>
        <taxon>Pseudomonadati</taxon>
        <taxon>Pseudomonadota</taxon>
        <taxon>Alphaproteobacteria</taxon>
        <taxon>Rhodobacterales</taxon>
        <taxon>Roseobacteraceae</taxon>
        <taxon>Roseobacter</taxon>
    </lineage>
</organism>
<sequence>MAKFHYPNMTPQHVKAARALLGMTADELAHLLDVSVATLRNFERGAETTDKSREMIFVGLTEMGVVMQAGSKIGVSITEPDKWSFNFKKVTCPNCSQTLPPIRVPKNSRQFLWGGWTCEKCGCEISKMGKVLQKT</sequence>
<feature type="domain" description="HTH cro/C1-type" evidence="1">
    <location>
        <begin position="14"/>
        <end position="45"/>
    </location>
</feature>
<accession>A0ABT3BL33</accession>
<keyword evidence="3" id="KW-1185">Reference proteome</keyword>
<name>A0ABT3BL33_9RHOB</name>
<dbReference type="PROSITE" id="PS50943">
    <property type="entry name" value="HTH_CROC1"/>
    <property type="match status" value="1"/>
</dbReference>
<dbReference type="InterPro" id="IPR001387">
    <property type="entry name" value="Cro/C1-type_HTH"/>
</dbReference>
<dbReference type="Pfam" id="PF01381">
    <property type="entry name" value="HTH_3"/>
    <property type="match status" value="1"/>
</dbReference>
<evidence type="ECO:0000313" key="3">
    <source>
        <dbReference type="Proteomes" id="UP001208690"/>
    </source>
</evidence>
<dbReference type="InterPro" id="IPR010982">
    <property type="entry name" value="Lambda_DNA-bd_dom_sf"/>
</dbReference>
<proteinExistence type="predicted"/>
<dbReference type="EMBL" id="JALIEB010000035">
    <property type="protein sequence ID" value="MCV3274278.1"/>
    <property type="molecule type" value="Genomic_DNA"/>
</dbReference>
<dbReference type="Proteomes" id="UP001208690">
    <property type="component" value="Unassembled WGS sequence"/>
</dbReference>
<evidence type="ECO:0000259" key="1">
    <source>
        <dbReference type="PROSITE" id="PS50943"/>
    </source>
</evidence>
<comment type="caution">
    <text evidence="2">The sequence shown here is derived from an EMBL/GenBank/DDBJ whole genome shotgun (WGS) entry which is preliminary data.</text>
</comment>
<reference evidence="2 3" key="1">
    <citation type="submission" date="2022-04" db="EMBL/GenBank/DDBJ databases">
        <title>Roseobacter sp. WL0113 is a bacterium isolated from neritic sediment.</title>
        <authorList>
            <person name="Wang L."/>
            <person name="He W."/>
            <person name="Zhang D.-F."/>
        </authorList>
    </citation>
    <scope>NUCLEOTIDE SEQUENCE [LARGE SCALE GENOMIC DNA]</scope>
    <source>
        <strain evidence="2 3">WL0113</strain>
    </source>
</reference>
<dbReference type="Gene3D" id="1.10.260.40">
    <property type="entry name" value="lambda repressor-like DNA-binding domains"/>
    <property type="match status" value="1"/>
</dbReference>